<dbReference type="Proteomes" id="UP000264702">
    <property type="component" value="Unassembled WGS sequence"/>
</dbReference>
<name>A0A372IT68_9BACT</name>
<dbReference type="SUPFAM" id="SSF46785">
    <property type="entry name" value="Winged helix' DNA-binding domain"/>
    <property type="match status" value="1"/>
</dbReference>
<protein>
    <submittedName>
        <fullName evidence="2">LysR family transcriptional regulator</fullName>
    </submittedName>
</protein>
<dbReference type="InterPro" id="IPR036388">
    <property type="entry name" value="WH-like_DNA-bd_sf"/>
</dbReference>
<reference evidence="2 3" key="1">
    <citation type="submission" date="2018-08" db="EMBL/GenBank/DDBJ databases">
        <title>Acidipila sp. 4G-K13, an acidobacterium isolated from forest soil.</title>
        <authorList>
            <person name="Gao Z.-H."/>
            <person name="Qiu L.-H."/>
        </authorList>
    </citation>
    <scope>NUCLEOTIDE SEQUENCE [LARGE SCALE GENOMIC DNA]</scope>
    <source>
        <strain evidence="2 3">4G-K13</strain>
    </source>
</reference>
<dbReference type="Pfam" id="PF00126">
    <property type="entry name" value="HTH_1"/>
    <property type="match status" value="1"/>
</dbReference>
<evidence type="ECO:0000313" key="3">
    <source>
        <dbReference type="Proteomes" id="UP000264702"/>
    </source>
</evidence>
<dbReference type="OrthoDB" id="122926at2"/>
<evidence type="ECO:0000313" key="2">
    <source>
        <dbReference type="EMBL" id="RFU18150.1"/>
    </source>
</evidence>
<dbReference type="EMBL" id="QVQT01000001">
    <property type="protein sequence ID" value="RFU18150.1"/>
    <property type="molecule type" value="Genomic_DNA"/>
</dbReference>
<dbReference type="GO" id="GO:0003700">
    <property type="term" value="F:DNA-binding transcription factor activity"/>
    <property type="evidence" value="ECO:0007669"/>
    <property type="project" value="InterPro"/>
</dbReference>
<proteinExistence type="predicted"/>
<keyword evidence="3" id="KW-1185">Reference proteome</keyword>
<dbReference type="Gene3D" id="1.10.10.10">
    <property type="entry name" value="Winged helix-like DNA-binding domain superfamily/Winged helix DNA-binding domain"/>
    <property type="match status" value="1"/>
</dbReference>
<dbReference type="InterPro" id="IPR036390">
    <property type="entry name" value="WH_DNA-bd_sf"/>
</dbReference>
<accession>A0A372IT68</accession>
<sequence length="92" mass="10610">MPESIDITLKRVAVVLADELDYLQAAEKLNIPTGVLKEKISALESQLYLHIFKPRQNKVELTEEGRFLVRVFREAVAKHDKIQHDNSRRPDS</sequence>
<comment type="caution">
    <text evidence="2">The sequence shown here is derived from an EMBL/GenBank/DDBJ whole genome shotgun (WGS) entry which is preliminary data.</text>
</comment>
<organism evidence="2 3">
    <name type="scientific">Paracidobacterium acidisoli</name>
    <dbReference type="NCBI Taxonomy" id="2303751"/>
    <lineage>
        <taxon>Bacteria</taxon>
        <taxon>Pseudomonadati</taxon>
        <taxon>Acidobacteriota</taxon>
        <taxon>Terriglobia</taxon>
        <taxon>Terriglobales</taxon>
        <taxon>Acidobacteriaceae</taxon>
        <taxon>Paracidobacterium</taxon>
    </lineage>
</organism>
<dbReference type="InterPro" id="IPR000847">
    <property type="entry name" value="LysR_HTH_N"/>
</dbReference>
<feature type="domain" description="HTH lysR-type" evidence="1">
    <location>
        <begin position="11"/>
        <end position="66"/>
    </location>
</feature>
<dbReference type="AlphaFoldDB" id="A0A372IT68"/>
<dbReference type="RefSeq" id="WP_117297289.1">
    <property type="nucleotide sequence ID" value="NZ_QVQT02000001.1"/>
</dbReference>
<gene>
    <name evidence="2" type="ORF">D0Y96_00790</name>
</gene>
<evidence type="ECO:0000259" key="1">
    <source>
        <dbReference type="Pfam" id="PF00126"/>
    </source>
</evidence>